<evidence type="ECO:0000256" key="1">
    <source>
        <dbReference type="SAM" id="MobiDB-lite"/>
    </source>
</evidence>
<proteinExistence type="predicted"/>
<dbReference type="Proteomes" id="UP001292094">
    <property type="component" value="Unassembled WGS sequence"/>
</dbReference>
<comment type="caution">
    <text evidence="2">The sequence shown here is derived from an EMBL/GenBank/DDBJ whole genome shotgun (WGS) entry which is preliminary data.</text>
</comment>
<sequence>MEVKKTLHDSVVIRTLTYGSEAWTMTERHRSRVRGVEMSYLRSSCGVTWRDKLTNEEVRERCNVDVDVLESVKRNNLRWFGHIERIGSERLVKKVYESEVEGWRGRGRPRTRWKDGPSPSPGVRRQEGSWANSTEKFTSWSEPERGAPTMYSTLPEGQNGIDAQTFRALVKFFCIFAVDSERPIERRES</sequence>
<accession>A0AAE1QEG6</accession>
<name>A0AAE1QEG6_9EUCA</name>
<reference evidence="2" key="1">
    <citation type="submission" date="2023-11" db="EMBL/GenBank/DDBJ databases">
        <title>Genome assemblies of two species of porcelain crab, Petrolisthes cinctipes and Petrolisthes manimaculis (Anomura: Porcellanidae).</title>
        <authorList>
            <person name="Angst P."/>
        </authorList>
    </citation>
    <scope>NUCLEOTIDE SEQUENCE</scope>
    <source>
        <strain evidence="2">PB745_02</strain>
        <tissue evidence="2">Gill</tissue>
    </source>
</reference>
<evidence type="ECO:0000313" key="2">
    <source>
        <dbReference type="EMBL" id="KAK4324863.1"/>
    </source>
</evidence>
<feature type="compositionally biased region" description="Polar residues" evidence="1">
    <location>
        <begin position="129"/>
        <end position="141"/>
    </location>
</feature>
<protein>
    <submittedName>
        <fullName evidence="2">Uncharacterized protein</fullName>
    </submittedName>
</protein>
<gene>
    <name evidence="2" type="ORF">Pmani_004513</name>
</gene>
<feature type="region of interest" description="Disordered" evidence="1">
    <location>
        <begin position="105"/>
        <end position="146"/>
    </location>
</feature>
<dbReference type="PANTHER" id="PTHR47027">
    <property type="entry name" value="REVERSE TRANSCRIPTASE DOMAIN-CONTAINING PROTEIN"/>
    <property type="match status" value="1"/>
</dbReference>
<dbReference type="AlphaFoldDB" id="A0AAE1QEG6"/>
<organism evidence="2 3">
    <name type="scientific">Petrolisthes manimaculis</name>
    <dbReference type="NCBI Taxonomy" id="1843537"/>
    <lineage>
        <taxon>Eukaryota</taxon>
        <taxon>Metazoa</taxon>
        <taxon>Ecdysozoa</taxon>
        <taxon>Arthropoda</taxon>
        <taxon>Crustacea</taxon>
        <taxon>Multicrustacea</taxon>
        <taxon>Malacostraca</taxon>
        <taxon>Eumalacostraca</taxon>
        <taxon>Eucarida</taxon>
        <taxon>Decapoda</taxon>
        <taxon>Pleocyemata</taxon>
        <taxon>Anomura</taxon>
        <taxon>Galatheoidea</taxon>
        <taxon>Porcellanidae</taxon>
        <taxon>Petrolisthes</taxon>
    </lineage>
</organism>
<keyword evidence="3" id="KW-1185">Reference proteome</keyword>
<dbReference type="PANTHER" id="PTHR47027:SF30">
    <property type="entry name" value="THAP-TYPE DOMAIN-CONTAINING PROTEIN"/>
    <property type="match status" value="1"/>
</dbReference>
<evidence type="ECO:0000313" key="3">
    <source>
        <dbReference type="Proteomes" id="UP001292094"/>
    </source>
</evidence>
<dbReference type="EMBL" id="JAWZYT010000317">
    <property type="protein sequence ID" value="KAK4324863.1"/>
    <property type="molecule type" value="Genomic_DNA"/>
</dbReference>